<accession>A0ABU2M6U2</accession>
<reference evidence="2" key="1">
    <citation type="submission" date="2023-07" db="EMBL/GenBank/DDBJ databases">
        <title>30 novel species of actinomycetes from the DSMZ collection.</title>
        <authorList>
            <person name="Nouioui I."/>
        </authorList>
    </citation>
    <scope>NUCLEOTIDE SEQUENCE [LARGE SCALE GENOMIC DNA]</scope>
    <source>
        <strain evidence="2">DSM 44743</strain>
    </source>
</reference>
<dbReference type="RefSeq" id="WP_311510613.1">
    <property type="nucleotide sequence ID" value="NZ_JAVREP010000002.1"/>
</dbReference>
<protein>
    <recommendedName>
        <fullName evidence="3">DUF4351 domain-containing protein</fullName>
    </recommendedName>
</protein>
<evidence type="ECO:0008006" key="3">
    <source>
        <dbReference type="Google" id="ProtNLM"/>
    </source>
</evidence>
<evidence type="ECO:0000313" key="1">
    <source>
        <dbReference type="EMBL" id="MDT0327860.1"/>
    </source>
</evidence>
<sequence length="297" mass="32746">MPSHQHEFPLDLIRCDPGSAVELLRELTGEPLPEFTRVRCDAAEATSTALTHLTSDSVVVCERPPHPHEERDDPVPVLAVIVEPQNRRDDRKSYRWPAYVANTRMRLECPVALLVLTPTSSLARRYAEPIDLGCGEIRPLVLALDTLRPISDPKAAAARPVLAVLAMANNPTEDEAALDALLAALKSLDGSSSSLYSDYVLAALSATALGSLEKLMKLKDYEFKTELIGRPFREGKALGQIKGIFAVLKSKGIEVSEETRKRIDGTTDLELLDVWLNRAVGAERVEDLFEERSEKGR</sequence>
<dbReference type="Proteomes" id="UP001183390">
    <property type="component" value="Unassembled WGS sequence"/>
</dbReference>
<keyword evidence="2" id="KW-1185">Reference proteome</keyword>
<proteinExistence type="predicted"/>
<comment type="caution">
    <text evidence="1">The sequence shown here is derived from an EMBL/GenBank/DDBJ whole genome shotgun (WGS) entry which is preliminary data.</text>
</comment>
<gene>
    <name evidence="1" type="ORF">RM479_05490</name>
</gene>
<name>A0ABU2M6U2_9ACTN</name>
<dbReference type="EMBL" id="JAVREP010000002">
    <property type="protein sequence ID" value="MDT0327860.1"/>
    <property type="molecule type" value="Genomic_DNA"/>
</dbReference>
<organism evidence="1 2">
    <name type="scientific">Nocardiopsis lambiniae</name>
    <dbReference type="NCBI Taxonomy" id="3075539"/>
    <lineage>
        <taxon>Bacteria</taxon>
        <taxon>Bacillati</taxon>
        <taxon>Actinomycetota</taxon>
        <taxon>Actinomycetes</taxon>
        <taxon>Streptosporangiales</taxon>
        <taxon>Nocardiopsidaceae</taxon>
        <taxon>Nocardiopsis</taxon>
    </lineage>
</organism>
<evidence type="ECO:0000313" key="2">
    <source>
        <dbReference type="Proteomes" id="UP001183390"/>
    </source>
</evidence>